<dbReference type="Gene3D" id="3.30.70.1230">
    <property type="entry name" value="Nucleotide cyclase"/>
    <property type="match status" value="1"/>
</dbReference>
<dbReference type="CDD" id="cd07302">
    <property type="entry name" value="CHD"/>
    <property type="match status" value="1"/>
</dbReference>
<sequence length="249" mass="27077">MSVGLCTMSAEEVPVTVRDDVIAGVEDVLDADWSVRKGTVIPETDDVVLKNGAVRVDATYFYADLADSSTLGHQVDAEIAGRVIRAYLNAASRILRNYGGAIRSFDGDRVMAIYIGKSKNTDAARAALALNWAVDFVLAPALKTKWPDLRDVWTTKHGVGIDTGEALLVRGGVRDNNDLVSIGSAPNVAAKLSALRCADLHITDRVHDRLAESSKISSDGSESRWKTHDRIEVGGVNHRVYWSNYGWKP</sequence>
<protein>
    <submittedName>
        <fullName evidence="1">Adenylate/guanylate cyclase domain-containing protein</fullName>
    </submittedName>
</protein>
<keyword evidence="2" id="KW-1185">Reference proteome</keyword>
<name>A0ABP8Y0E2_9ACTN</name>
<dbReference type="EMBL" id="BAABKM010000004">
    <property type="protein sequence ID" value="GAA4718118.1"/>
    <property type="molecule type" value="Genomic_DNA"/>
</dbReference>
<evidence type="ECO:0000313" key="1">
    <source>
        <dbReference type="EMBL" id="GAA4718118.1"/>
    </source>
</evidence>
<gene>
    <name evidence="1" type="ORF">GCM10023349_42530</name>
</gene>
<accession>A0ABP8Y0E2</accession>
<reference evidence="2" key="1">
    <citation type="journal article" date="2019" name="Int. J. Syst. Evol. Microbiol.">
        <title>The Global Catalogue of Microorganisms (GCM) 10K type strain sequencing project: providing services to taxonomists for standard genome sequencing and annotation.</title>
        <authorList>
            <consortium name="The Broad Institute Genomics Platform"/>
            <consortium name="The Broad Institute Genome Sequencing Center for Infectious Disease"/>
            <person name="Wu L."/>
            <person name="Ma J."/>
        </authorList>
    </citation>
    <scope>NUCLEOTIDE SEQUENCE [LARGE SCALE GENOMIC DNA]</scope>
    <source>
        <strain evidence="2">JCM 18531</strain>
    </source>
</reference>
<evidence type="ECO:0000313" key="2">
    <source>
        <dbReference type="Proteomes" id="UP001499974"/>
    </source>
</evidence>
<organism evidence="1 2">
    <name type="scientific">Nocardioides conyzicola</name>
    <dbReference type="NCBI Taxonomy" id="1651781"/>
    <lineage>
        <taxon>Bacteria</taxon>
        <taxon>Bacillati</taxon>
        <taxon>Actinomycetota</taxon>
        <taxon>Actinomycetes</taxon>
        <taxon>Propionibacteriales</taxon>
        <taxon>Nocardioidaceae</taxon>
        <taxon>Nocardioides</taxon>
    </lineage>
</organism>
<dbReference type="InterPro" id="IPR001054">
    <property type="entry name" value="A/G_cyclase"/>
</dbReference>
<dbReference type="InterPro" id="IPR029787">
    <property type="entry name" value="Nucleotide_cyclase"/>
</dbReference>
<dbReference type="Proteomes" id="UP001499974">
    <property type="component" value="Unassembled WGS sequence"/>
</dbReference>
<comment type="caution">
    <text evidence="1">The sequence shown here is derived from an EMBL/GenBank/DDBJ whole genome shotgun (WGS) entry which is preliminary data.</text>
</comment>
<dbReference type="SUPFAM" id="SSF55073">
    <property type="entry name" value="Nucleotide cyclase"/>
    <property type="match status" value="1"/>
</dbReference>
<proteinExistence type="predicted"/>